<comment type="cofactor">
    <cofactor evidence="2">
        <name>heme</name>
        <dbReference type="ChEBI" id="CHEBI:30413"/>
    </cofactor>
</comment>
<dbReference type="GO" id="GO:0020037">
    <property type="term" value="F:heme binding"/>
    <property type="evidence" value="ECO:0007669"/>
    <property type="project" value="InterPro"/>
</dbReference>
<dbReference type="SUPFAM" id="SSF111126">
    <property type="entry name" value="Ligand-binding domain in the NO signalling and Golgi transport"/>
    <property type="match status" value="1"/>
</dbReference>
<evidence type="ECO:0000256" key="13">
    <source>
        <dbReference type="SAM" id="Coils"/>
    </source>
</evidence>
<evidence type="ECO:0000313" key="16">
    <source>
        <dbReference type="Proteomes" id="UP001175271"/>
    </source>
</evidence>
<comment type="catalytic activity">
    <reaction evidence="1">
        <text>GTP = 3',5'-cyclic GMP + diphosphate</text>
        <dbReference type="Rhea" id="RHEA:13665"/>
        <dbReference type="ChEBI" id="CHEBI:33019"/>
        <dbReference type="ChEBI" id="CHEBI:37565"/>
        <dbReference type="ChEBI" id="CHEBI:57746"/>
        <dbReference type="EC" id="4.6.1.2"/>
    </reaction>
</comment>
<evidence type="ECO:0000256" key="12">
    <source>
        <dbReference type="ARBA" id="ARBA00023293"/>
    </source>
</evidence>
<keyword evidence="6" id="KW-0349">Heme</keyword>
<dbReference type="EMBL" id="JAUCMV010000004">
    <property type="protein sequence ID" value="KAK0401830.1"/>
    <property type="molecule type" value="Genomic_DNA"/>
</dbReference>
<dbReference type="PANTHER" id="PTHR45655">
    <property type="entry name" value="GUANYLATE CYCLASE SOLUBLE SUBUNIT BETA-2"/>
    <property type="match status" value="1"/>
</dbReference>
<dbReference type="InterPro" id="IPR011644">
    <property type="entry name" value="Heme_NO-bd"/>
</dbReference>
<evidence type="ECO:0000256" key="5">
    <source>
        <dbReference type="ARBA" id="ARBA00022490"/>
    </source>
</evidence>
<dbReference type="CDD" id="cd07302">
    <property type="entry name" value="CHD"/>
    <property type="match status" value="1"/>
</dbReference>
<comment type="subcellular location">
    <subcellularLocation>
        <location evidence="3">Cytoplasm</location>
    </subcellularLocation>
</comment>
<evidence type="ECO:0000256" key="7">
    <source>
        <dbReference type="ARBA" id="ARBA00022741"/>
    </source>
</evidence>
<dbReference type="InterPro" id="IPR001054">
    <property type="entry name" value="A/G_cyclase"/>
</dbReference>
<dbReference type="Gene3D" id="6.10.250.780">
    <property type="match status" value="1"/>
</dbReference>
<sequence length="693" mass="79477">MIGWIHLCVQQMILDKYGADLWQKILSDSGIEANKVYHAKKVYEDKEIYRTIRSISINSDIPVEKIWEMFGEHMVDYAFQNGFDKLLVSMADNIQDFIDNLNAMHFFILKLYLNTDVRGPAFQSERLDDGTIRLHYFSNREGIYPMVMGLLRQAARKLFDIEIKIMMTEKSEVHLKSGISEHVVYKIETPPIDSSTSKATPATAIDRNRPTVPLSIKTFSHMFPTHICFNRDLVIEHCGSLLCNEFNMSSGQPLLDLVQFVQPKDVQINFETISSHQNNLFICQITQHMNRCELKPFKKPLFLKGQMFLINDGQHILYLNSLHVMTARQCLQLNIYMTDLQKHDVTRDVIMLNQARKYQKGSIGKLEESVNSMKLLMDELEELRSRTDSLMYDRIPRDIAYYVKNGIPVEAEVFPSATCLITEICNFDVISVECKPTEIITIMTDLFQRYNRLVDKLQCYKVLSIMDSYFVIAGAPQQSHNHAEQIMNLALCMLVETKQVVVPNLNLPLMIRAGVHTGPIVAGVMGTSHIRYGVLGETVNMTKRLATSATRGTILVSDTAKEHALYTHDNGFVFETRGYVYTTTWKRATCAHYLIQNSKRSIWEIMDCQKPLESSIDGYREAHNEQDKKAWEEAENRIKKLREVVSAFRGERMQLSRVGRKLRTLKHAWASHESHDSGISRGTPVESAACCIC</sequence>
<dbReference type="GO" id="GO:0005525">
    <property type="term" value="F:GTP binding"/>
    <property type="evidence" value="ECO:0007669"/>
    <property type="project" value="UniProtKB-KW"/>
</dbReference>
<gene>
    <name evidence="15" type="ORF">QR680_015996</name>
</gene>
<evidence type="ECO:0000256" key="11">
    <source>
        <dbReference type="ARBA" id="ARBA00023239"/>
    </source>
</evidence>
<keyword evidence="10" id="KW-0342">GTP-binding</keyword>
<comment type="caution">
    <text evidence="15">The sequence shown here is derived from an EMBL/GenBank/DDBJ whole genome shotgun (WGS) entry which is preliminary data.</text>
</comment>
<dbReference type="Proteomes" id="UP001175271">
    <property type="component" value="Unassembled WGS sequence"/>
</dbReference>
<organism evidence="15 16">
    <name type="scientific">Steinernema hermaphroditum</name>
    <dbReference type="NCBI Taxonomy" id="289476"/>
    <lineage>
        <taxon>Eukaryota</taxon>
        <taxon>Metazoa</taxon>
        <taxon>Ecdysozoa</taxon>
        <taxon>Nematoda</taxon>
        <taxon>Chromadorea</taxon>
        <taxon>Rhabditida</taxon>
        <taxon>Tylenchina</taxon>
        <taxon>Panagrolaimomorpha</taxon>
        <taxon>Strongyloidoidea</taxon>
        <taxon>Steinernematidae</taxon>
        <taxon>Steinernema</taxon>
    </lineage>
</organism>
<dbReference type="AlphaFoldDB" id="A0AA39H9P0"/>
<keyword evidence="8" id="KW-0408">Iron</keyword>
<dbReference type="InterPro" id="IPR029787">
    <property type="entry name" value="Nucleotide_cyclase"/>
</dbReference>
<dbReference type="GO" id="GO:0004383">
    <property type="term" value="F:guanylate cyclase activity"/>
    <property type="evidence" value="ECO:0007669"/>
    <property type="project" value="UniProtKB-EC"/>
</dbReference>
<dbReference type="Gene3D" id="3.30.70.1230">
    <property type="entry name" value="Nucleotide cyclase"/>
    <property type="match status" value="1"/>
</dbReference>
<dbReference type="PROSITE" id="PS50125">
    <property type="entry name" value="GUANYLATE_CYCLASE_2"/>
    <property type="match status" value="1"/>
</dbReference>
<proteinExistence type="predicted"/>
<dbReference type="EC" id="4.6.1.2" evidence="4"/>
<evidence type="ECO:0000256" key="1">
    <source>
        <dbReference type="ARBA" id="ARBA00001436"/>
    </source>
</evidence>
<dbReference type="InterPro" id="IPR038158">
    <property type="entry name" value="H-NOX_domain_sf"/>
</dbReference>
<evidence type="ECO:0000256" key="6">
    <source>
        <dbReference type="ARBA" id="ARBA00022617"/>
    </source>
</evidence>
<dbReference type="PANTHER" id="PTHR45655:SF1">
    <property type="entry name" value="SOLUBLE GUANYLATE CYCLASE GCY-37"/>
    <property type="match status" value="1"/>
</dbReference>
<dbReference type="Gene3D" id="3.90.1520.10">
    <property type="entry name" value="H-NOX domain"/>
    <property type="match status" value="1"/>
</dbReference>
<dbReference type="GO" id="GO:0019934">
    <property type="term" value="P:cGMP-mediated signaling"/>
    <property type="evidence" value="ECO:0007669"/>
    <property type="project" value="TreeGrafter"/>
</dbReference>
<dbReference type="GO" id="GO:0008074">
    <property type="term" value="C:guanylate cyclase complex, soluble"/>
    <property type="evidence" value="ECO:0007669"/>
    <property type="project" value="TreeGrafter"/>
</dbReference>
<keyword evidence="6" id="KW-0479">Metal-binding</keyword>
<feature type="domain" description="Guanylate cyclase" evidence="14">
    <location>
        <begin position="418"/>
        <end position="546"/>
    </location>
</feature>
<evidence type="ECO:0000256" key="4">
    <source>
        <dbReference type="ARBA" id="ARBA00012202"/>
    </source>
</evidence>
<accession>A0AA39H9P0</accession>
<keyword evidence="5" id="KW-0963">Cytoplasm</keyword>
<keyword evidence="11" id="KW-0456">Lyase</keyword>
<evidence type="ECO:0000256" key="2">
    <source>
        <dbReference type="ARBA" id="ARBA00001971"/>
    </source>
</evidence>
<name>A0AA39H9P0_9BILA</name>
<dbReference type="InterPro" id="IPR042463">
    <property type="entry name" value="HNOB_dom_associated_sf"/>
</dbReference>
<dbReference type="SUPFAM" id="SSF55073">
    <property type="entry name" value="Nucleotide cyclase"/>
    <property type="match status" value="1"/>
</dbReference>
<dbReference type="Pfam" id="PF07700">
    <property type="entry name" value="HNOB"/>
    <property type="match status" value="1"/>
</dbReference>
<evidence type="ECO:0000313" key="15">
    <source>
        <dbReference type="EMBL" id="KAK0401830.1"/>
    </source>
</evidence>
<keyword evidence="7" id="KW-0547">Nucleotide-binding</keyword>
<evidence type="ECO:0000256" key="9">
    <source>
        <dbReference type="ARBA" id="ARBA00023054"/>
    </source>
</evidence>
<reference evidence="15" key="1">
    <citation type="submission" date="2023-06" db="EMBL/GenBank/DDBJ databases">
        <title>Genomic analysis of the entomopathogenic nematode Steinernema hermaphroditum.</title>
        <authorList>
            <person name="Schwarz E.M."/>
            <person name="Heppert J.K."/>
            <person name="Baniya A."/>
            <person name="Schwartz H.T."/>
            <person name="Tan C.-H."/>
            <person name="Antoshechkin I."/>
            <person name="Sternberg P.W."/>
            <person name="Goodrich-Blair H."/>
            <person name="Dillman A.R."/>
        </authorList>
    </citation>
    <scope>NUCLEOTIDE SEQUENCE</scope>
    <source>
        <strain evidence="15">PS9179</strain>
        <tissue evidence="15">Whole animal</tissue>
    </source>
</reference>
<dbReference type="InterPro" id="IPR011645">
    <property type="entry name" value="HNOB_dom_associated"/>
</dbReference>
<dbReference type="Gene3D" id="3.30.450.260">
    <property type="entry name" value="Haem NO binding associated domain"/>
    <property type="match status" value="1"/>
</dbReference>
<dbReference type="SMART" id="SM00044">
    <property type="entry name" value="CYCc"/>
    <property type="match status" value="1"/>
</dbReference>
<protein>
    <recommendedName>
        <fullName evidence="4">guanylate cyclase</fullName>
        <ecNumber evidence="4">4.6.1.2</ecNumber>
    </recommendedName>
</protein>
<keyword evidence="16" id="KW-1185">Reference proteome</keyword>
<keyword evidence="12" id="KW-0141">cGMP biosynthesis</keyword>
<dbReference type="GO" id="GO:0070482">
    <property type="term" value="P:response to oxygen levels"/>
    <property type="evidence" value="ECO:0007669"/>
    <property type="project" value="TreeGrafter"/>
</dbReference>
<dbReference type="Pfam" id="PF07701">
    <property type="entry name" value="HNOBA"/>
    <property type="match status" value="1"/>
</dbReference>
<evidence type="ECO:0000256" key="3">
    <source>
        <dbReference type="ARBA" id="ARBA00004496"/>
    </source>
</evidence>
<keyword evidence="9 13" id="KW-0175">Coiled coil</keyword>
<dbReference type="InterPro" id="IPR024096">
    <property type="entry name" value="NO_sig/Golgi_transp_ligand-bd"/>
</dbReference>
<evidence type="ECO:0000256" key="8">
    <source>
        <dbReference type="ARBA" id="ARBA00023004"/>
    </source>
</evidence>
<evidence type="ECO:0000256" key="10">
    <source>
        <dbReference type="ARBA" id="ARBA00023134"/>
    </source>
</evidence>
<evidence type="ECO:0000259" key="14">
    <source>
        <dbReference type="PROSITE" id="PS50125"/>
    </source>
</evidence>
<dbReference type="Pfam" id="PF00211">
    <property type="entry name" value="Guanylate_cyc"/>
    <property type="match status" value="1"/>
</dbReference>
<feature type="coiled-coil region" evidence="13">
    <location>
        <begin position="624"/>
        <end position="651"/>
    </location>
</feature>